<gene>
    <name evidence="2 4" type="primary">cwp-2</name>
    <name evidence="4" type="ORF">C37H5.11</name>
    <name evidence="2" type="ORF">CELE_C37H5.11</name>
</gene>
<feature type="chain" id="PRO_5004161881" evidence="1">
    <location>
        <begin position="20"/>
        <end position="106"/>
    </location>
</feature>
<dbReference type="HOGENOM" id="CLU_2225574_0_0_1"/>
<dbReference type="UCSC" id="C37H5.11">
    <property type="organism name" value="c. elegans"/>
</dbReference>
<dbReference type="EMBL" id="BX284605">
    <property type="protein sequence ID" value="CCD66992.1"/>
    <property type="molecule type" value="Genomic_DNA"/>
</dbReference>
<dbReference type="AlphaFoldDB" id="P91139"/>
<dbReference type="RefSeq" id="NP_504295.1">
    <property type="nucleotide sequence ID" value="NM_071894.4"/>
</dbReference>
<keyword evidence="1" id="KW-0732">Signal</keyword>
<evidence type="ECO:0000313" key="4">
    <source>
        <dbReference type="WormBase" id="C37H5.11"/>
    </source>
</evidence>
<dbReference type="PaxDb" id="6239-C37H5.11"/>
<dbReference type="CTD" id="183297"/>
<evidence type="ECO:0000313" key="3">
    <source>
        <dbReference type="Proteomes" id="UP000001940"/>
    </source>
</evidence>
<dbReference type="Bgee" id="WBGene00000860">
    <property type="expression patterns" value="Expressed in adult organism"/>
</dbReference>
<organism evidence="2 3">
    <name type="scientific">Caenorhabditis elegans</name>
    <dbReference type="NCBI Taxonomy" id="6239"/>
    <lineage>
        <taxon>Eukaryota</taxon>
        <taxon>Metazoa</taxon>
        <taxon>Ecdysozoa</taxon>
        <taxon>Nematoda</taxon>
        <taxon>Chromadorea</taxon>
        <taxon>Rhabditida</taxon>
        <taxon>Rhabditina</taxon>
        <taxon>Rhabditomorpha</taxon>
        <taxon>Rhabditoidea</taxon>
        <taxon>Rhabditidae</taxon>
        <taxon>Peloderinae</taxon>
        <taxon>Caenorhabditis</taxon>
    </lineage>
</organism>
<dbReference type="AGR" id="WB:WBGene00000860"/>
<evidence type="ECO:0000256" key="1">
    <source>
        <dbReference type="SAM" id="SignalP"/>
    </source>
</evidence>
<keyword evidence="3" id="KW-1185">Reference proteome</keyword>
<feature type="signal peptide" evidence="1">
    <location>
        <begin position="1"/>
        <end position="19"/>
    </location>
</feature>
<sequence length="106" mass="11839">MISKTSILLLGFACAAVGANYIESAIFKFDDSCEPLEEPRKPEVAKCYEPSTSLPKTLEEYRAMGYDWGEFVHDDKADQAPEGLDEVFTYPMVPFIGMSLLASKKF</sequence>
<accession>P91139</accession>
<protein>
    <submittedName>
        <fullName evidence="2">Secreted protein</fullName>
    </submittedName>
</protein>
<reference evidence="2 3" key="1">
    <citation type="journal article" date="1998" name="Science">
        <title>Genome sequence of the nematode C. elegans: a platform for investigating biology.</title>
        <authorList>
            <consortium name="The C. elegans sequencing consortium"/>
            <person name="Sulson J.E."/>
            <person name="Waterston R."/>
        </authorList>
    </citation>
    <scope>NUCLEOTIDE SEQUENCE [LARGE SCALE GENOMIC DNA]</scope>
    <source>
        <strain evidence="2 3">Bristol N2</strain>
    </source>
</reference>
<dbReference type="PIR" id="T25617">
    <property type="entry name" value="T25617"/>
</dbReference>
<dbReference type="Proteomes" id="UP000001940">
    <property type="component" value="Chromosome V"/>
</dbReference>
<dbReference type="InParanoid" id="P91139"/>
<evidence type="ECO:0000313" key="2">
    <source>
        <dbReference type="EMBL" id="CCD66992.1"/>
    </source>
</evidence>
<dbReference type="WormBase" id="C37H5.11">
    <property type="protein sequence ID" value="CE08634"/>
    <property type="gene ID" value="WBGene00000860"/>
    <property type="gene designation" value="cwp-2"/>
</dbReference>
<dbReference type="KEGG" id="cel:CELE_C37H5.11"/>
<dbReference type="GeneID" id="183297"/>
<proteinExistence type="predicted"/>
<name>P91139_CAEEL</name>
<dbReference type="STRING" id="6239.C37H5.11.1"/>